<dbReference type="RefSeq" id="WP_353567869.1">
    <property type="nucleotide sequence ID" value="NZ_BAABRI010000017.1"/>
</dbReference>
<sequence>MFRRRSTLQRRDRDSGLAFNWRVPVSSIGSFLVAFLVVGAAAALLALGVTVRIGKDRVVGEQRALVTLVPSGPIGDSLWRTAVAAGPFPFRHLIAGDGGGDEETPTPLSVADPPYQPELSSVEISSVDSDRVLGRELQVFPPLPEPVAASAVPEKREVSLALAAVGDPLQPELETPSRRVPVAEAEQWLGRRFMVEIGPAGRAIDVVPLAPGEQAAGVEAWLRRARVKEGRGRWMVVECVQGR</sequence>
<gene>
    <name evidence="2" type="ORF">Hsar01_02997</name>
</gene>
<keyword evidence="3" id="KW-1185">Reference proteome</keyword>
<dbReference type="EMBL" id="BAABRI010000017">
    <property type="protein sequence ID" value="GAA5483763.1"/>
    <property type="molecule type" value="Genomic_DNA"/>
</dbReference>
<dbReference type="Proteomes" id="UP001476282">
    <property type="component" value="Unassembled WGS sequence"/>
</dbReference>
<comment type="caution">
    <text evidence="2">The sequence shown here is derived from an EMBL/GenBank/DDBJ whole genome shotgun (WGS) entry which is preliminary data.</text>
</comment>
<evidence type="ECO:0000313" key="2">
    <source>
        <dbReference type="EMBL" id="GAA5483763.1"/>
    </source>
</evidence>
<proteinExistence type="predicted"/>
<evidence type="ECO:0000313" key="3">
    <source>
        <dbReference type="Proteomes" id="UP001476282"/>
    </source>
</evidence>
<evidence type="ECO:0000256" key="1">
    <source>
        <dbReference type="SAM" id="Phobius"/>
    </source>
</evidence>
<keyword evidence="1" id="KW-1133">Transmembrane helix</keyword>
<organism evidence="2 3">
    <name type="scientific">Haloferula sargassicola</name>
    <dbReference type="NCBI Taxonomy" id="490096"/>
    <lineage>
        <taxon>Bacteria</taxon>
        <taxon>Pseudomonadati</taxon>
        <taxon>Verrucomicrobiota</taxon>
        <taxon>Verrucomicrobiia</taxon>
        <taxon>Verrucomicrobiales</taxon>
        <taxon>Verrucomicrobiaceae</taxon>
        <taxon>Haloferula</taxon>
    </lineage>
</organism>
<keyword evidence="1" id="KW-0472">Membrane</keyword>
<name>A0ABP9UQE0_9BACT</name>
<keyword evidence="1" id="KW-0812">Transmembrane</keyword>
<protein>
    <submittedName>
        <fullName evidence="2">Uncharacterized protein</fullName>
    </submittedName>
</protein>
<accession>A0ABP9UQE0</accession>
<reference evidence="2 3" key="1">
    <citation type="submission" date="2024-02" db="EMBL/GenBank/DDBJ databases">
        <title>Haloferula sargassicola NBRC 104335.</title>
        <authorList>
            <person name="Ichikawa N."/>
            <person name="Katano-Makiyama Y."/>
            <person name="Hidaka K."/>
        </authorList>
    </citation>
    <scope>NUCLEOTIDE SEQUENCE [LARGE SCALE GENOMIC DNA]</scope>
    <source>
        <strain evidence="2 3">NBRC 104335</strain>
    </source>
</reference>
<feature type="transmembrane region" description="Helical" evidence="1">
    <location>
        <begin position="21"/>
        <end position="47"/>
    </location>
</feature>